<accession>A0A6I8M8N1</accession>
<evidence type="ECO:0000313" key="2">
    <source>
        <dbReference type="EMBL" id="VVJ24298.1"/>
    </source>
</evidence>
<keyword evidence="3" id="KW-1185">Reference proteome</keyword>
<organism evidence="2 3">
    <name type="scientific">Amycolatopsis camponoti</name>
    <dbReference type="NCBI Taxonomy" id="2606593"/>
    <lineage>
        <taxon>Bacteria</taxon>
        <taxon>Bacillati</taxon>
        <taxon>Actinomycetota</taxon>
        <taxon>Actinomycetes</taxon>
        <taxon>Pseudonocardiales</taxon>
        <taxon>Pseudonocardiaceae</taxon>
        <taxon>Amycolatopsis</taxon>
    </lineage>
</organism>
<gene>
    <name evidence="2" type="ORF">AA23TX_09168</name>
</gene>
<feature type="compositionally biased region" description="Basic and acidic residues" evidence="1">
    <location>
        <begin position="15"/>
        <end position="24"/>
    </location>
</feature>
<dbReference type="Proteomes" id="UP000399805">
    <property type="component" value="Unassembled WGS sequence"/>
</dbReference>
<evidence type="ECO:0000313" key="3">
    <source>
        <dbReference type="Proteomes" id="UP000399805"/>
    </source>
</evidence>
<dbReference type="EMBL" id="CABVGP010000003">
    <property type="protein sequence ID" value="VVJ24298.1"/>
    <property type="molecule type" value="Genomic_DNA"/>
</dbReference>
<evidence type="ECO:0000256" key="1">
    <source>
        <dbReference type="SAM" id="MobiDB-lite"/>
    </source>
</evidence>
<dbReference type="AlphaFoldDB" id="A0A6I8M8N1"/>
<proteinExistence type="predicted"/>
<reference evidence="2 3" key="1">
    <citation type="submission" date="2019-09" db="EMBL/GenBank/DDBJ databases">
        <authorList>
            <person name="Leyn A S."/>
        </authorList>
    </citation>
    <scope>NUCLEOTIDE SEQUENCE [LARGE SCALE GENOMIC DNA]</scope>
    <source>
        <strain evidence="2">AA231_1</strain>
    </source>
</reference>
<feature type="region of interest" description="Disordered" evidence="1">
    <location>
        <begin position="1"/>
        <end position="24"/>
    </location>
</feature>
<feature type="compositionally biased region" description="Polar residues" evidence="1">
    <location>
        <begin position="1"/>
        <end position="14"/>
    </location>
</feature>
<name>A0A6I8M8N1_9PSEU</name>
<sequence length="44" mass="4539">MGTSDTQTVDISVDQSEKNIGKNDPCEAARQVTAMVLGNAKAGS</sequence>
<protein>
    <submittedName>
        <fullName evidence="2">Uncharacterized protein</fullName>
    </submittedName>
</protein>